<reference evidence="8 9" key="1">
    <citation type="submission" date="2023-11" db="EMBL/GenBank/DDBJ databases">
        <authorList>
            <person name="Hedman E."/>
            <person name="Englund M."/>
            <person name="Stromberg M."/>
            <person name="Nyberg Akerstrom W."/>
            <person name="Nylinder S."/>
            <person name="Jareborg N."/>
            <person name="Kallberg Y."/>
            <person name="Kronander E."/>
        </authorList>
    </citation>
    <scope>NUCLEOTIDE SEQUENCE [LARGE SCALE GENOMIC DNA]</scope>
</reference>
<dbReference type="AlphaFoldDB" id="A0AAV1LKR0"/>
<evidence type="ECO:0000313" key="9">
    <source>
        <dbReference type="Proteomes" id="UP001314205"/>
    </source>
</evidence>
<comment type="caution">
    <text evidence="8">The sequence shown here is derived from an EMBL/GenBank/DDBJ whole genome shotgun (WGS) entry which is preliminary data.</text>
</comment>
<dbReference type="EMBL" id="CAVLGL010000093">
    <property type="protein sequence ID" value="CAK1596038.1"/>
    <property type="molecule type" value="Genomic_DNA"/>
</dbReference>
<dbReference type="PANTHER" id="PTHR10283">
    <property type="entry name" value="SOLUTE CARRIER FAMILY 13 MEMBER"/>
    <property type="match status" value="1"/>
</dbReference>
<comment type="subcellular location">
    <subcellularLocation>
        <location evidence="1">Membrane</location>
        <topology evidence="1">Multi-pass membrane protein</topology>
    </subcellularLocation>
</comment>
<evidence type="ECO:0000313" key="8">
    <source>
        <dbReference type="EMBL" id="CAK1596038.1"/>
    </source>
</evidence>
<feature type="transmembrane region" description="Helical" evidence="7">
    <location>
        <begin position="334"/>
        <end position="358"/>
    </location>
</feature>
<feature type="compositionally biased region" description="Pro residues" evidence="6">
    <location>
        <begin position="404"/>
        <end position="415"/>
    </location>
</feature>
<comment type="similarity">
    <text evidence="2">Belongs to the SLC13A/DASS transporter (TC 2.A.47) family. NADC subfamily.</text>
</comment>
<feature type="transmembrane region" description="Helical" evidence="7">
    <location>
        <begin position="50"/>
        <end position="74"/>
    </location>
</feature>
<keyword evidence="3 7" id="KW-0812">Transmembrane</keyword>
<accession>A0AAV1LKR0</accession>
<dbReference type="Proteomes" id="UP001314205">
    <property type="component" value="Unassembled WGS sequence"/>
</dbReference>
<feature type="compositionally biased region" description="Gly residues" evidence="6">
    <location>
        <begin position="375"/>
        <end position="403"/>
    </location>
</feature>
<sequence>MRYIVNNAIQTASSIGNIGIIHASFGTLFFRTIWSESPPKGMEYPDIFNYLQYSSFAIPTALVMFIVNVLYHMILLDRYVAKPMSAYAMGEAKKSLQKHKDTLPKKIGNHEKMAIFFTTAALLLFLFRWCKWLNMGWATFRRETSSPDIPGIKDATVAAIFVIALHVLPRTFGFLKYLTAKRKSDLPPLKPESAILWWNFVNKNTVYAYFLVLGSGVALNVATRETKLAQVIAAGIGKYFTKYDWNLSIFLVVLVAIILANIMPGVAACCIFLPFVINMAAEPDAPVPWPKNVYLGALAVGISSSMTFLFPFLYTPAYYCHFTGKVPKKKMVKYSILSSIICMVIIWLAVCFWAPVVWDPSGEGFSPLAGPEGAPEGGGGAGGDGGGGGGGGGGEGGGGGGGEPPAPPPPPPPGA</sequence>
<feature type="transmembrane region" description="Helical" evidence="7">
    <location>
        <begin position="293"/>
        <end position="314"/>
    </location>
</feature>
<dbReference type="PANTHER" id="PTHR10283:SF82">
    <property type="entry name" value="SOLUTE CARRIER FAMILY 13 MEMBER 2"/>
    <property type="match status" value="1"/>
</dbReference>
<name>A0AAV1LKR0_9NEOP</name>
<dbReference type="GO" id="GO:0005886">
    <property type="term" value="C:plasma membrane"/>
    <property type="evidence" value="ECO:0007669"/>
    <property type="project" value="TreeGrafter"/>
</dbReference>
<keyword evidence="4 7" id="KW-1133">Transmembrane helix</keyword>
<evidence type="ECO:0000256" key="2">
    <source>
        <dbReference type="ARBA" id="ARBA00006772"/>
    </source>
</evidence>
<proteinExistence type="inferred from homology"/>
<feature type="transmembrane region" description="Helical" evidence="7">
    <location>
        <begin position="248"/>
        <end position="281"/>
    </location>
</feature>
<feature type="region of interest" description="Disordered" evidence="6">
    <location>
        <begin position="367"/>
        <end position="415"/>
    </location>
</feature>
<evidence type="ECO:0000256" key="3">
    <source>
        <dbReference type="ARBA" id="ARBA00022692"/>
    </source>
</evidence>
<feature type="transmembrane region" description="Helical" evidence="7">
    <location>
        <begin position="155"/>
        <end position="175"/>
    </location>
</feature>
<organism evidence="8 9">
    <name type="scientific">Parnassius mnemosyne</name>
    <name type="common">clouded apollo</name>
    <dbReference type="NCBI Taxonomy" id="213953"/>
    <lineage>
        <taxon>Eukaryota</taxon>
        <taxon>Metazoa</taxon>
        <taxon>Ecdysozoa</taxon>
        <taxon>Arthropoda</taxon>
        <taxon>Hexapoda</taxon>
        <taxon>Insecta</taxon>
        <taxon>Pterygota</taxon>
        <taxon>Neoptera</taxon>
        <taxon>Endopterygota</taxon>
        <taxon>Lepidoptera</taxon>
        <taxon>Glossata</taxon>
        <taxon>Ditrysia</taxon>
        <taxon>Papilionoidea</taxon>
        <taxon>Papilionidae</taxon>
        <taxon>Parnassiinae</taxon>
        <taxon>Parnassini</taxon>
        <taxon>Parnassius</taxon>
        <taxon>Driopa</taxon>
    </lineage>
</organism>
<feature type="transmembrane region" description="Helical" evidence="7">
    <location>
        <begin position="12"/>
        <end position="30"/>
    </location>
</feature>
<keyword evidence="5 7" id="KW-0472">Membrane</keyword>
<dbReference type="Pfam" id="PF00939">
    <property type="entry name" value="Na_sulph_symp"/>
    <property type="match status" value="1"/>
</dbReference>
<evidence type="ECO:0000256" key="1">
    <source>
        <dbReference type="ARBA" id="ARBA00004141"/>
    </source>
</evidence>
<dbReference type="InterPro" id="IPR001898">
    <property type="entry name" value="SLC13A/DASS"/>
</dbReference>
<protein>
    <submittedName>
        <fullName evidence="8">Uncharacterized protein</fullName>
    </submittedName>
</protein>
<gene>
    <name evidence="8" type="ORF">PARMNEM_LOCUS15438</name>
</gene>
<evidence type="ECO:0000256" key="7">
    <source>
        <dbReference type="SAM" id="Phobius"/>
    </source>
</evidence>
<keyword evidence="9" id="KW-1185">Reference proteome</keyword>
<evidence type="ECO:0000256" key="5">
    <source>
        <dbReference type="ARBA" id="ARBA00023136"/>
    </source>
</evidence>
<dbReference type="GO" id="GO:0005310">
    <property type="term" value="F:dicarboxylic acid transmembrane transporter activity"/>
    <property type="evidence" value="ECO:0007669"/>
    <property type="project" value="UniProtKB-ARBA"/>
</dbReference>
<feature type="transmembrane region" description="Helical" evidence="7">
    <location>
        <begin position="114"/>
        <end position="135"/>
    </location>
</feature>
<evidence type="ECO:0000256" key="4">
    <source>
        <dbReference type="ARBA" id="ARBA00022989"/>
    </source>
</evidence>
<evidence type="ECO:0000256" key="6">
    <source>
        <dbReference type="SAM" id="MobiDB-lite"/>
    </source>
</evidence>
<dbReference type="GO" id="GO:0015556">
    <property type="term" value="F:C4-dicarboxylate transmembrane transporter activity"/>
    <property type="evidence" value="ECO:0007669"/>
    <property type="project" value="UniProtKB-ARBA"/>
</dbReference>